<sequence>MTRLLLTTQPPLLLSTQPASHQNYVNNLLAVEVRNHAMRAFKCPPLLSKAWGLVMLFLFFGLNAVFIVLVRSLLSTSWKRSCFQSCFRSPMILRTFIKKKPL</sequence>
<dbReference type="EMBL" id="JBDFQZ010000013">
    <property type="protein sequence ID" value="KAK9668724.1"/>
    <property type="molecule type" value="Genomic_DNA"/>
</dbReference>
<evidence type="ECO:0000313" key="3">
    <source>
        <dbReference type="Proteomes" id="UP001443914"/>
    </source>
</evidence>
<dbReference type="AlphaFoldDB" id="A0AAW1H0U4"/>
<evidence type="ECO:0000256" key="1">
    <source>
        <dbReference type="SAM" id="Phobius"/>
    </source>
</evidence>
<name>A0AAW1H0U4_SAPOF</name>
<evidence type="ECO:0000313" key="2">
    <source>
        <dbReference type="EMBL" id="KAK9668724.1"/>
    </source>
</evidence>
<feature type="transmembrane region" description="Helical" evidence="1">
    <location>
        <begin position="50"/>
        <end position="70"/>
    </location>
</feature>
<reference evidence="2" key="1">
    <citation type="submission" date="2024-03" db="EMBL/GenBank/DDBJ databases">
        <title>WGS assembly of Saponaria officinalis var. Norfolk2.</title>
        <authorList>
            <person name="Jenkins J."/>
            <person name="Shu S."/>
            <person name="Grimwood J."/>
            <person name="Barry K."/>
            <person name="Goodstein D."/>
            <person name="Schmutz J."/>
            <person name="Leebens-Mack J."/>
            <person name="Osbourn A."/>
        </authorList>
    </citation>
    <scope>NUCLEOTIDE SEQUENCE [LARGE SCALE GENOMIC DNA]</scope>
    <source>
        <strain evidence="2">JIC</strain>
    </source>
</reference>
<proteinExistence type="predicted"/>
<keyword evidence="1" id="KW-1133">Transmembrane helix</keyword>
<accession>A0AAW1H0U4</accession>
<gene>
    <name evidence="2" type="ORF">RND81_13G081600</name>
</gene>
<organism evidence="2 3">
    <name type="scientific">Saponaria officinalis</name>
    <name type="common">Common soapwort</name>
    <name type="synonym">Lychnis saponaria</name>
    <dbReference type="NCBI Taxonomy" id="3572"/>
    <lineage>
        <taxon>Eukaryota</taxon>
        <taxon>Viridiplantae</taxon>
        <taxon>Streptophyta</taxon>
        <taxon>Embryophyta</taxon>
        <taxon>Tracheophyta</taxon>
        <taxon>Spermatophyta</taxon>
        <taxon>Magnoliopsida</taxon>
        <taxon>eudicotyledons</taxon>
        <taxon>Gunneridae</taxon>
        <taxon>Pentapetalae</taxon>
        <taxon>Caryophyllales</taxon>
        <taxon>Caryophyllaceae</taxon>
        <taxon>Caryophylleae</taxon>
        <taxon>Saponaria</taxon>
    </lineage>
</organism>
<keyword evidence="3" id="KW-1185">Reference proteome</keyword>
<keyword evidence="1" id="KW-0472">Membrane</keyword>
<dbReference type="Proteomes" id="UP001443914">
    <property type="component" value="Unassembled WGS sequence"/>
</dbReference>
<comment type="caution">
    <text evidence="2">The sequence shown here is derived from an EMBL/GenBank/DDBJ whole genome shotgun (WGS) entry which is preliminary data.</text>
</comment>
<keyword evidence="1" id="KW-0812">Transmembrane</keyword>
<protein>
    <submittedName>
        <fullName evidence="2">Uncharacterized protein</fullName>
    </submittedName>
</protein>